<dbReference type="AlphaFoldDB" id="A0A4U3KV94"/>
<organism evidence="2 3">
    <name type="scientific">Ilyomonas limi</name>
    <dbReference type="NCBI Taxonomy" id="2575867"/>
    <lineage>
        <taxon>Bacteria</taxon>
        <taxon>Pseudomonadati</taxon>
        <taxon>Bacteroidota</taxon>
        <taxon>Chitinophagia</taxon>
        <taxon>Chitinophagales</taxon>
        <taxon>Chitinophagaceae</taxon>
        <taxon>Ilyomonas</taxon>
    </lineage>
</organism>
<evidence type="ECO:0008006" key="4">
    <source>
        <dbReference type="Google" id="ProtNLM"/>
    </source>
</evidence>
<gene>
    <name evidence="2" type="ORF">FC093_21415</name>
</gene>
<feature type="chain" id="PRO_5020634992" description="TonB C-terminal domain-containing protein" evidence="1">
    <location>
        <begin position="20"/>
        <end position="259"/>
    </location>
</feature>
<dbReference type="EMBL" id="SZQL01000026">
    <property type="protein sequence ID" value="TKK64936.1"/>
    <property type="molecule type" value="Genomic_DNA"/>
</dbReference>
<feature type="signal peptide" evidence="1">
    <location>
        <begin position="1"/>
        <end position="19"/>
    </location>
</feature>
<name>A0A4U3KV94_9BACT</name>
<dbReference type="Proteomes" id="UP000305848">
    <property type="component" value="Unassembled WGS sequence"/>
</dbReference>
<proteinExistence type="predicted"/>
<keyword evidence="3" id="KW-1185">Reference proteome</keyword>
<evidence type="ECO:0000256" key="1">
    <source>
        <dbReference type="SAM" id="SignalP"/>
    </source>
</evidence>
<dbReference type="OrthoDB" id="649093at2"/>
<accession>A0A4U3KV94</accession>
<sequence>MRIAVLFFCCLIAASTCLSQTTDGAIYLYKKDGSPAKDIKSASYFMHIIMQNDTTYISRYYNVYGPMIRQESFRDSNFTIPNGRFCWYNNKGLLDSTGYVNNGRKDGSWEYKRSNTQTDMVTYNNGVVVKKETYLYDKDGKRILSGDTTKGEVSWHTQVAAKYKGGADDWVDYCQHNLNTPARLQNVLKAGRHTVIVCFLVNKQGSTDDIYLYQSCEWSGDAEVIRLIADSPKWQPAVQDGRPVLYRQKQSLTYQVINN</sequence>
<reference evidence="2 3" key="1">
    <citation type="submission" date="2019-05" db="EMBL/GenBank/DDBJ databases">
        <title>Panacibacter sp. strain 17mud1-8 Genome sequencing and assembly.</title>
        <authorList>
            <person name="Chhetri G."/>
        </authorList>
    </citation>
    <scope>NUCLEOTIDE SEQUENCE [LARGE SCALE GENOMIC DNA]</scope>
    <source>
        <strain evidence="2 3">17mud1-8</strain>
    </source>
</reference>
<dbReference type="RefSeq" id="WP_137263865.1">
    <property type="nucleotide sequence ID" value="NZ_SZQL01000026.1"/>
</dbReference>
<evidence type="ECO:0000313" key="3">
    <source>
        <dbReference type="Proteomes" id="UP000305848"/>
    </source>
</evidence>
<dbReference type="Gene3D" id="3.30.1150.10">
    <property type="match status" value="1"/>
</dbReference>
<comment type="caution">
    <text evidence="2">The sequence shown here is derived from an EMBL/GenBank/DDBJ whole genome shotgun (WGS) entry which is preliminary data.</text>
</comment>
<keyword evidence="1" id="KW-0732">Signal</keyword>
<protein>
    <recommendedName>
        <fullName evidence="4">TonB C-terminal domain-containing protein</fullName>
    </recommendedName>
</protein>
<evidence type="ECO:0000313" key="2">
    <source>
        <dbReference type="EMBL" id="TKK64936.1"/>
    </source>
</evidence>
<dbReference type="SUPFAM" id="SSF74653">
    <property type="entry name" value="TolA/TonB C-terminal domain"/>
    <property type="match status" value="1"/>
</dbReference>